<evidence type="ECO:0000313" key="6">
    <source>
        <dbReference type="Proteomes" id="UP000321561"/>
    </source>
</evidence>
<dbReference type="PRINTS" id="PR01071">
    <property type="entry name" value="ACOABIOTINCC"/>
</dbReference>
<keyword evidence="3" id="KW-0444">Lipid biosynthesis</keyword>
<comment type="pathway">
    <text evidence="3">Lipid metabolism; fatty acid biosynthesis.</text>
</comment>
<dbReference type="InterPro" id="IPR000089">
    <property type="entry name" value="Biotin_lipoyl"/>
</dbReference>
<proteinExistence type="predicted"/>
<dbReference type="PANTHER" id="PTHR45266:SF3">
    <property type="entry name" value="OXALOACETATE DECARBOXYLASE ALPHA CHAIN"/>
    <property type="match status" value="1"/>
</dbReference>
<dbReference type="RefSeq" id="WP_147006150.1">
    <property type="nucleotide sequence ID" value="NZ_AP019846.1"/>
</dbReference>
<evidence type="ECO:0000256" key="2">
    <source>
        <dbReference type="ARBA" id="ARBA00023267"/>
    </source>
</evidence>
<dbReference type="Gene3D" id="2.40.50.100">
    <property type="match status" value="1"/>
</dbReference>
<sequence>MDLEQIEKLVEIIEKSTLTEITVEEGNLKINLKRENNSEIQNVQKNIERKTEIVEEPDEESFITSPIVGTFYSAASPETPAFVRVGDTVKKGQPVCIVEAMKLMNEINCDFDCEIEAVLVSNEQKVEYGQPLFRVKKI</sequence>
<name>A0A510LAA7_9FUSO</name>
<dbReference type="Pfam" id="PF00364">
    <property type="entry name" value="Biotin_lipoyl"/>
    <property type="match status" value="1"/>
</dbReference>
<organism evidence="5 6">
    <name type="scientific">Leptotrichia hongkongensis</name>
    <dbReference type="NCBI Taxonomy" id="554406"/>
    <lineage>
        <taxon>Bacteria</taxon>
        <taxon>Fusobacteriati</taxon>
        <taxon>Fusobacteriota</taxon>
        <taxon>Fusobacteriia</taxon>
        <taxon>Fusobacteriales</taxon>
        <taxon>Leptotrichiaceae</taxon>
        <taxon>Leptotrichia</taxon>
    </lineage>
</organism>
<dbReference type="OrthoDB" id="9811735at2"/>
<dbReference type="InterPro" id="IPR001249">
    <property type="entry name" value="AcCoA_biotinCC"/>
</dbReference>
<dbReference type="AlphaFoldDB" id="A0A510LAA7"/>
<dbReference type="GO" id="GO:0003989">
    <property type="term" value="F:acetyl-CoA carboxylase activity"/>
    <property type="evidence" value="ECO:0007669"/>
    <property type="project" value="InterPro"/>
</dbReference>
<gene>
    <name evidence="5" type="ORF">JMUB5056_1891</name>
</gene>
<evidence type="ECO:0000256" key="3">
    <source>
        <dbReference type="RuleBase" id="RU364072"/>
    </source>
</evidence>
<dbReference type="InterPro" id="IPR011053">
    <property type="entry name" value="Single_hybrid_motif"/>
</dbReference>
<dbReference type="KEGG" id="lhg:JMUB5056_1891"/>
<dbReference type="EMBL" id="AP019846">
    <property type="protein sequence ID" value="BBM60289.1"/>
    <property type="molecule type" value="Genomic_DNA"/>
</dbReference>
<evidence type="ECO:0000256" key="1">
    <source>
        <dbReference type="ARBA" id="ARBA00017562"/>
    </source>
</evidence>
<dbReference type="FunFam" id="2.40.50.100:FF:000003">
    <property type="entry name" value="Acetyl-CoA carboxylase biotin carboxyl carrier protein"/>
    <property type="match status" value="1"/>
</dbReference>
<dbReference type="NCBIfam" id="TIGR00531">
    <property type="entry name" value="BCCP"/>
    <property type="match status" value="1"/>
</dbReference>
<evidence type="ECO:0000259" key="4">
    <source>
        <dbReference type="PROSITE" id="PS50968"/>
    </source>
</evidence>
<dbReference type="GO" id="GO:0006633">
    <property type="term" value="P:fatty acid biosynthetic process"/>
    <property type="evidence" value="ECO:0007669"/>
    <property type="project" value="UniProtKB-UniPathway"/>
</dbReference>
<keyword evidence="2 3" id="KW-0092">Biotin</keyword>
<comment type="function">
    <text evidence="3">This protein is a component of the acetyl coenzyme A carboxylase complex; first, biotin carboxylase catalyzes the carboxylation of the carrier protein and then the transcarboxylase transfers the carboxyl group to form malonyl-CoA.</text>
</comment>
<dbReference type="UniPathway" id="UPA00094"/>
<reference evidence="5 6" key="1">
    <citation type="submission" date="2019-07" db="EMBL/GenBank/DDBJ databases">
        <title>Complete Genome Sequence of Leptotrichia hongkongensis Strain JMUB5056.</title>
        <authorList>
            <person name="Watanabe S."/>
            <person name="Cui L."/>
        </authorList>
    </citation>
    <scope>NUCLEOTIDE SEQUENCE [LARGE SCALE GENOMIC DNA]</scope>
    <source>
        <strain evidence="5 6">JMUB5056</strain>
    </source>
</reference>
<dbReference type="PANTHER" id="PTHR45266">
    <property type="entry name" value="OXALOACETATE DECARBOXYLASE ALPHA CHAIN"/>
    <property type="match status" value="1"/>
</dbReference>
<dbReference type="SUPFAM" id="SSF51230">
    <property type="entry name" value="Single hybrid motif"/>
    <property type="match status" value="1"/>
</dbReference>
<keyword evidence="3" id="KW-0275">Fatty acid biosynthesis</keyword>
<accession>A0A510LAA7</accession>
<evidence type="ECO:0000313" key="5">
    <source>
        <dbReference type="EMBL" id="BBM60289.1"/>
    </source>
</evidence>
<dbReference type="PROSITE" id="PS50968">
    <property type="entry name" value="BIOTINYL_LIPOYL"/>
    <property type="match status" value="1"/>
</dbReference>
<feature type="domain" description="Lipoyl-binding" evidence="4">
    <location>
        <begin position="60"/>
        <end position="136"/>
    </location>
</feature>
<keyword evidence="3" id="KW-0276">Fatty acid metabolism</keyword>
<dbReference type="GO" id="GO:0009317">
    <property type="term" value="C:acetyl-CoA carboxylase complex"/>
    <property type="evidence" value="ECO:0007669"/>
    <property type="project" value="InterPro"/>
</dbReference>
<dbReference type="InterPro" id="IPR050709">
    <property type="entry name" value="Biotin_Carboxyl_Carrier/Decarb"/>
</dbReference>
<protein>
    <recommendedName>
        <fullName evidence="1 3">Biotin carboxyl carrier protein of acetyl-CoA carboxylase</fullName>
    </recommendedName>
</protein>
<keyword evidence="3" id="KW-0443">Lipid metabolism</keyword>
<dbReference type="Proteomes" id="UP000321561">
    <property type="component" value="Chromosome"/>
</dbReference>
<dbReference type="CDD" id="cd06850">
    <property type="entry name" value="biotinyl_domain"/>
    <property type="match status" value="1"/>
</dbReference>